<sequence length="166" mass="18709">MSTTASPTVLPRNQIFPELMTKAPSEPYPLPRSKPGRHTGRMRRNVQLEMEQLSDEETELENMALAQRNRGFDYMVPLGKLLTQREERNDNVRSQDDPDADASDISGETEHSPGPHSGIEEENDESGEDLDAEMEDRDEQVGDTTADTEDLEEGDTEEFEEEPSDV</sequence>
<dbReference type="AlphaFoldDB" id="A0A165TX58"/>
<feature type="region of interest" description="Disordered" evidence="2">
    <location>
        <begin position="83"/>
        <end position="166"/>
    </location>
</feature>
<dbReference type="Proteomes" id="UP000076761">
    <property type="component" value="Unassembled WGS sequence"/>
</dbReference>
<keyword evidence="4" id="KW-1185">Reference proteome</keyword>
<evidence type="ECO:0000313" key="3">
    <source>
        <dbReference type="EMBL" id="KZT27308.1"/>
    </source>
</evidence>
<organism evidence="3 4">
    <name type="scientific">Neolentinus lepideus HHB14362 ss-1</name>
    <dbReference type="NCBI Taxonomy" id="1314782"/>
    <lineage>
        <taxon>Eukaryota</taxon>
        <taxon>Fungi</taxon>
        <taxon>Dikarya</taxon>
        <taxon>Basidiomycota</taxon>
        <taxon>Agaricomycotina</taxon>
        <taxon>Agaricomycetes</taxon>
        <taxon>Gloeophyllales</taxon>
        <taxon>Gloeophyllaceae</taxon>
        <taxon>Neolentinus</taxon>
    </lineage>
</organism>
<dbReference type="InParanoid" id="A0A165TX58"/>
<dbReference type="STRING" id="1314782.A0A165TX58"/>
<protein>
    <submittedName>
        <fullName evidence="3">Uncharacterized protein</fullName>
    </submittedName>
</protein>
<evidence type="ECO:0000313" key="4">
    <source>
        <dbReference type="Proteomes" id="UP000076761"/>
    </source>
</evidence>
<feature type="compositionally biased region" description="Acidic residues" evidence="2">
    <location>
        <begin position="146"/>
        <end position="166"/>
    </location>
</feature>
<feature type="coiled-coil region" evidence="1">
    <location>
        <begin position="43"/>
        <end position="70"/>
    </location>
</feature>
<reference evidence="3 4" key="1">
    <citation type="journal article" date="2016" name="Mol. Biol. Evol.">
        <title>Comparative Genomics of Early-Diverging Mushroom-Forming Fungi Provides Insights into the Origins of Lignocellulose Decay Capabilities.</title>
        <authorList>
            <person name="Nagy L.G."/>
            <person name="Riley R."/>
            <person name="Tritt A."/>
            <person name="Adam C."/>
            <person name="Daum C."/>
            <person name="Floudas D."/>
            <person name="Sun H."/>
            <person name="Yadav J.S."/>
            <person name="Pangilinan J."/>
            <person name="Larsson K.H."/>
            <person name="Matsuura K."/>
            <person name="Barry K."/>
            <person name="Labutti K."/>
            <person name="Kuo R."/>
            <person name="Ohm R.A."/>
            <person name="Bhattacharya S.S."/>
            <person name="Shirouzu T."/>
            <person name="Yoshinaga Y."/>
            <person name="Martin F.M."/>
            <person name="Grigoriev I.V."/>
            <person name="Hibbett D.S."/>
        </authorList>
    </citation>
    <scope>NUCLEOTIDE SEQUENCE [LARGE SCALE GENOMIC DNA]</scope>
    <source>
        <strain evidence="3 4">HHB14362 ss-1</strain>
    </source>
</reference>
<gene>
    <name evidence="3" type="ORF">NEOLEDRAFT_1088810</name>
</gene>
<feature type="region of interest" description="Disordered" evidence="2">
    <location>
        <begin position="1"/>
        <end position="43"/>
    </location>
</feature>
<evidence type="ECO:0000256" key="1">
    <source>
        <dbReference type="SAM" id="Coils"/>
    </source>
</evidence>
<feature type="compositionally biased region" description="Basic and acidic residues" evidence="2">
    <location>
        <begin position="83"/>
        <end position="96"/>
    </location>
</feature>
<feature type="compositionally biased region" description="Basic residues" evidence="2">
    <location>
        <begin position="34"/>
        <end position="43"/>
    </location>
</feature>
<dbReference type="OrthoDB" id="3267661at2759"/>
<keyword evidence="1" id="KW-0175">Coiled coil</keyword>
<evidence type="ECO:0000256" key="2">
    <source>
        <dbReference type="SAM" id="MobiDB-lite"/>
    </source>
</evidence>
<proteinExistence type="predicted"/>
<feature type="compositionally biased region" description="Acidic residues" evidence="2">
    <location>
        <begin position="120"/>
        <end position="138"/>
    </location>
</feature>
<accession>A0A165TX58</accession>
<dbReference type="EMBL" id="KV425562">
    <property type="protein sequence ID" value="KZT27308.1"/>
    <property type="molecule type" value="Genomic_DNA"/>
</dbReference>
<name>A0A165TX58_9AGAM</name>